<dbReference type="KEGG" id="crb:17882493"/>
<protein>
    <submittedName>
        <fullName evidence="2">Uncharacterized protein</fullName>
    </submittedName>
</protein>
<keyword evidence="3" id="KW-1185">Reference proteome</keyword>
<feature type="compositionally biased region" description="Polar residues" evidence="1">
    <location>
        <begin position="1"/>
        <end position="10"/>
    </location>
</feature>
<proteinExistence type="predicted"/>
<evidence type="ECO:0000313" key="3">
    <source>
        <dbReference type="Proteomes" id="UP000029121"/>
    </source>
</evidence>
<sequence>MEAPSLSSSVGEIGMKLPSLSRSEEESQMKTPPLSRSEEDREKDERDSAKVVKQTIDDDLFKVHRGLNYSMSTDTYAPRLALVPLYAKLGLHRYNLLKGKDLKISSVEKYTKSTGSAASTYCITFQALDLKASSSSGLLQFITFRARVCELDYGQFILLCSVAMPLGETRVNDGGYKTTNVLNNKVLRQFMPELPSEDPFNDDTGRFYVLKESEVQENDWIRLYLELAVATSFRNDITHGMTDLTILKVAMEITRNLEPYNMGLDAYDAIFYIRYKDICKARVGKDVHRVAMVRRILNVHSGYFRIVGQTQSSQTTKPSNALEAGSIVD</sequence>
<dbReference type="EMBL" id="KB870810">
    <property type="protein sequence ID" value="EOA21081.1"/>
    <property type="molecule type" value="Genomic_DNA"/>
</dbReference>
<dbReference type="PANTHER" id="PTHR31260:SF39">
    <property type="entry name" value="BNAA09G28770D PROTEIN"/>
    <property type="match status" value="1"/>
</dbReference>
<dbReference type="InterPro" id="IPR006462">
    <property type="entry name" value="MS5"/>
</dbReference>
<accession>R0FGJ9</accession>
<dbReference type="PANTHER" id="PTHR31260">
    <property type="entry name" value="CYSTATIN/MONELLIN SUPERFAMILY PROTEIN"/>
    <property type="match status" value="1"/>
</dbReference>
<dbReference type="STRING" id="81985.R0FGJ9"/>
<dbReference type="NCBIfam" id="TIGR01572">
    <property type="entry name" value="A_thl_para_3677"/>
    <property type="match status" value="1"/>
</dbReference>
<evidence type="ECO:0000256" key="1">
    <source>
        <dbReference type="SAM" id="MobiDB-lite"/>
    </source>
</evidence>
<gene>
    <name evidence="2" type="ORF">CARUB_v10001419mg</name>
</gene>
<dbReference type="OrthoDB" id="1109063at2759"/>
<organism evidence="2 3">
    <name type="scientific">Capsella rubella</name>
    <dbReference type="NCBI Taxonomy" id="81985"/>
    <lineage>
        <taxon>Eukaryota</taxon>
        <taxon>Viridiplantae</taxon>
        <taxon>Streptophyta</taxon>
        <taxon>Embryophyta</taxon>
        <taxon>Tracheophyta</taxon>
        <taxon>Spermatophyta</taxon>
        <taxon>Magnoliopsida</taxon>
        <taxon>eudicotyledons</taxon>
        <taxon>Gunneridae</taxon>
        <taxon>Pentapetalae</taxon>
        <taxon>rosids</taxon>
        <taxon>malvids</taxon>
        <taxon>Brassicales</taxon>
        <taxon>Brassicaceae</taxon>
        <taxon>Camelineae</taxon>
        <taxon>Capsella</taxon>
    </lineage>
</organism>
<feature type="region of interest" description="Disordered" evidence="1">
    <location>
        <begin position="1"/>
        <end position="50"/>
    </location>
</feature>
<evidence type="ECO:0000313" key="2">
    <source>
        <dbReference type="EMBL" id="EOA21081.1"/>
    </source>
</evidence>
<feature type="compositionally biased region" description="Basic and acidic residues" evidence="1">
    <location>
        <begin position="36"/>
        <end position="50"/>
    </location>
</feature>
<dbReference type="Pfam" id="PF04776">
    <property type="entry name" value="protein_MS5"/>
    <property type="match status" value="1"/>
</dbReference>
<dbReference type="AlphaFoldDB" id="R0FGJ9"/>
<dbReference type="Proteomes" id="UP000029121">
    <property type="component" value="Unassembled WGS sequence"/>
</dbReference>
<name>R0FGJ9_9BRAS</name>
<reference evidence="3" key="1">
    <citation type="journal article" date="2013" name="Nat. Genet.">
        <title>The Capsella rubella genome and the genomic consequences of rapid mating system evolution.</title>
        <authorList>
            <person name="Slotte T."/>
            <person name="Hazzouri K.M."/>
            <person name="Agren J.A."/>
            <person name="Koenig D."/>
            <person name="Maumus F."/>
            <person name="Guo Y.L."/>
            <person name="Steige K."/>
            <person name="Platts A.E."/>
            <person name="Escobar J.S."/>
            <person name="Newman L.K."/>
            <person name="Wang W."/>
            <person name="Mandakova T."/>
            <person name="Vello E."/>
            <person name="Smith L.M."/>
            <person name="Henz S.R."/>
            <person name="Steffen J."/>
            <person name="Takuno S."/>
            <person name="Brandvain Y."/>
            <person name="Coop G."/>
            <person name="Andolfatto P."/>
            <person name="Hu T.T."/>
            <person name="Blanchette M."/>
            <person name="Clark R.M."/>
            <person name="Quesneville H."/>
            <person name="Nordborg M."/>
            <person name="Gaut B.S."/>
            <person name="Lysak M.A."/>
            <person name="Jenkins J."/>
            <person name="Grimwood J."/>
            <person name="Chapman J."/>
            <person name="Prochnik S."/>
            <person name="Shu S."/>
            <person name="Rokhsar D."/>
            <person name="Schmutz J."/>
            <person name="Weigel D."/>
            <person name="Wright S.I."/>
        </authorList>
    </citation>
    <scope>NUCLEOTIDE SEQUENCE [LARGE SCALE GENOMIC DNA]</scope>
    <source>
        <strain evidence="3">cv. Monte Gargano</strain>
    </source>
</reference>